<gene>
    <name evidence="3" type="ORF">BIT28_15560</name>
</gene>
<keyword evidence="2" id="KW-0812">Transmembrane</keyword>
<evidence type="ECO:0000256" key="1">
    <source>
        <dbReference type="SAM" id="Coils"/>
    </source>
</evidence>
<dbReference type="EMBL" id="MJIL01000096">
    <property type="protein sequence ID" value="OLQ70827.1"/>
    <property type="molecule type" value="Genomic_DNA"/>
</dbReference>
<dbReference type="AlphaFoldDB" id="A0A1Q9G929"/>
<dbReference type="RefSeq" id="WP_075767747.1">
    <property type="nucleotide sequence ID" value="NZ_MJIL01000096.1"/>
</dbReference>
<reference evidence="3 4" key="1">
    <citation type="submission" date="2016-09" db="EMBL/GenBank/DDBJ databases">
        <title>Photobacterium proteolyticum sp. nov. a protease producing bacterium isolated from ocean sediments of Laizhou Bay.</title>
        <authorList>
            <person name="Li Y."/>
        </authorList>
    </citation>
    <scope>NUCLEOTIDE SEQUENCE [LARGE SCALE GENOMIC DNA]</scope>
    <source>
        <strain evidence="3 4">13-12</strain>
    </source>
</reference>
<comment type="caution">
    <text evidence="3">The sequence shown here is derived from an EMBL/GenBank/DDBJ whole genome shotgun (WGS) entry which is preliminary data.</text>
</comment>
<feature type="coiled-coil region" evidence="1">
    <location>
        <begin position="86"/>
        <end position="204"/>
    </location>
</feature>
<protein>
    <submittedName>
        <fullName evidence="3">Uncharacterized protein</fullName>
    </submittedName>
</protein>
<name>A0A1Q9G929_9GAMM</name>
<keyword evidence="4" id="KW-1185">Reference proteome</keyword>
<sequence length="330" mass="38231">MNVFVEENSNSIIDTSLTELSFIFFFILLMVSAWQINSVSEELELSHENQETLKQEVLSLSESLKVASEFAALSDEYDPESLFIELAEARKATQQLESTLQEKTKLEEQLKQLTHKVASNEDAKKQLETALREKAELEKTVKKIEDLKLDNLRQEELIALVEEYQEIIEAIEINNWEGSPSELIASVIQQNENYKGQNINLREKIKKIGNGLEHPPCWADSETGKIQYLFNVVINEDSVEFLRGWPDSRNTQAVSNPNIFNVIGKYDTNNRMWSKTKGIFSESVKLECRHFVRIYDHSESKRAFLRYLLGVENHFYKYLSRRKLSNANQI</sequence>
<feature type="transmembrane region" description="Helical" evidence="2">
    <location>
        <begin position="20"/>
        <end position="37"/>
    </location>
</feature>
<dbReference type="Proteomes" id="UP000186905">
    <property type="component" value="Unassembled WGS sequence"/>
</dbReference>
<organism evidence="3 4">
    <name type="scientific">Photobacterium proteolyticum</name>
    <dbReference type="NCBI Taxonomy" id="1903952"/>
    <lineage>
        <taxon>Bacteria</taxon>
        <taxon>Pseudomonadati</taxon>
        <taxon>Pseudomonadota</taxon>
        <taxon>Gammaproteobacteria</taxon>
        <taxon>Vibrionales</taxon>
        <taxon>Vibrionaceae</taxon>
        <taxon>Photobacterium</taxon>
    </lineage>
</organism>
<keyword evidence="2" id="KW-1133">Transmembrane helix</keyword>
<dbReference type="OrthoDB" id="8964707at2"/>
<evidence type="ECO:0000313" key="3">
    <source>
        <dbReference type="EMBL" id="OLQ70827.1"/>
    </source>
</evidence>
<accession>A0A1Q9G929</accession>
<keyword evidence="2" id="KW-0472">Membrane</keyword>
<proteinExistence type="predicted"/>
<dbReference type="STRING" id="1903952.BIT28_15560"/>
<evidence type="ECO:0000256" key="2">
    <source>
        <dbReference type="SAM" id="Phobius"/>
    </source>
</evidence>
<keyword evidence="1" id="KW-0175">Coiled coil</keyword>
<evidence type="ECO:0000313" key="4">
    <source>
        <dbReference type="Proteomes" id="UP000186905"/>
    </source>
</evidence>